<proteinExistence type="predicted"/>
<keyword evidence="1" id="KW-0812">Transmembrane</keyword>
<dbReference type="RefSeq" id="WP_108975141.1">
    <property type="nucleotide sequence ID" value="NZ_BFBB01000003.1"/>
</dbReference>
<evidence type="ECO:0000313" key="3">
    <source>
        <dbReference type="Proteomes" id="UP000245133"/>
    </source>
</evidence>
<dbReference type="EMBL" id="BFBB01000003">
    <property type="protein sequence ID" value="GBF49877.1"/>
    <property type="molecule type" value="Genomic_DNA"/>
</dbReference>
<feature type="transmembrane region" description="Helical" evidence="1">
    <location>
        <begin position="21"/>
        <end position="40"/>
    </location>
</feature>
<feature type="transmembrane region" description="Helical" evidence="1">
    <location>
        <begin position="46"/>
        <end position="63"/>
    </location>
</feature>
<organism evidence="2 3">
    <name type="scientific">Leptospira ryugenii</name>
    <dbReference type="NCBI Taxonomy" id="1917863"/>
    <lineage>
        <taxon>Bacteria</taxon>
        <taxon>Pseudomonadati</taxon>
        <taxon>Spirochaetota</taxon>
        <taxon>Spirochaetia</taxon>
        <taxon>Leptospirales</taxon>
        <taxon>Leptospiraceae</taxon>
        <taxon>Leptospira</taxon>
    </lineage>
</organism>
<reference evidence="2 3" key="1">
    <citation type="submission" date="2018-02" db="EMBL/GenBank/DDBJ databases">
        <title>Novel Leptospira species isolated from soil and water in Japan.</title>
        <authorList>
            <person name="Nakao R."/>
            <person name="Masuzawa T."/>
        </authorList>
    </citation>
    <scope>NUCLEOTIDE SEQUENCE [LARGE SCALE GENOMIC DNA]</scope>
    <source>
        <strain evidence="2 3">YH101</strain>
    </source>
</reference>
<dbReference type="Proteomes" id="UP000245133">
    <property type="component" value="Unassembled WGS sequence"/>
</dbReference>
<gene>
    <name evidence="2" type="ORF">LPTSP4_13970</name>
</gene>
<comment type="caution">
    <text evidence="2">The sequence shown here is derived from an EMBL/GenBank/DDBJ whole genome shotgun (WGS) entry which is preliminary data.</text>
</comment>
<accession>A0A2P2DZ23</accession>
<protein>
    <submittedName>
        <fullName evidence="2">Uncharacterized protein</fullName>
    </submittedName>
</protein>
<keyword evidence="3" id="KW-1185">Reference proteome</keyword>
<feature type="transmembrane region" description="Helical" evidence="1">
    <location>
        <begin position="222"/>
        <end position="240"/>
    </location>
</feature>
<keyword evidence="1" id="KW-0472">Membrane</keyword>
<sequence>MTEKKLFLYNTDLFRKKLLQRTLIVLSMFVLFLGFNTLQIPAEERPKFLLIFLPLFAVLVWFLRKNFTKQLEILTKGMVELQGGTIKQFDAYGSCAAIRNKDIEKITRDKFRGYERIIIETKERIFPIVNLQEIDAFTEELRKETKLEIVYDNEDEKLFTWKNALFMSPSIFFLVVLKFPGLSEKFPFLNLESFYLFFNVNVIIFFLYLPEKPNYLNVKFSFKRRMLFISLVLFLFQVYINLNKAGFFES</sequence>
<feature type="transmembrane region" description="Helical" evidence="1">
    <location>
        <begin position="193"/>
        <end position="210"/>
    </location>
</feature>
<keyword evidence="1" id="KW-1133">Transmembrane helix</keyword>
<dbReference type="AlphaFoldDB" id="A0A2P2DZ23"/>
<evidence type="ECO:0000313" key="2">
    <source>
        <dbReference type="EMBL" id="GBF49877.1"/>
    </source>
</evidence>
<name>A0A2P2DZ23_9LEPT</name>
<dbReference type="OrthoDB" id="344943at2"/>
<feature type="transmembrane region" description="Helical" evidence="1">
    <location>
        <begin position="164"/>
        <end position="181"/>
    </location>
</feature>
<evidence type="ECO:0000256" key="1">
    <source>
        <dbReference type="SAM" id="Phobius"/>
    </source>
</evidence>